<dbReference type="AlphaFoldDB" id="A0A6A5ZGZ4"/>
<evidence type="ECO:0000256" key="5">
    <source>
        <dbReference type="ARBA" id="ARBA00038359"/>
    </source>
</evidence>
<keyword evidence="2 7" id="KW-0812">Transmembrane</keyword>
<proteinExistence type="inferred from homology"/>
<evidence type="ECO:0000256" key="1">
    <source>
        <dbReference type="ARBA" id="ARBA00004141"/>
    </source>
</evidence>
<evidence type="ECO:0000256" key="7">
    <source>
        <dbReference type="SAM" id="Phobius"/>
    </source>
</evidence>
<keyword evidence="10" id="KW-1185">Reference proteome</keyword>
<feature type="region of interest" description="Disordered" evidence="6">
    <location>
        <begin position="294"/>
        <end position="322"/>
    </location>
</feature>
<dbReference type="InterPro" id="IPR052337">
    <property type="entry name" value="SAT4-like"/>
</dbReference>
<gene>
    <name evidence="9" type="ORF">BDV96DRAFT_642973</name>
</gene>
<dbReference type="InterPro" id="IPR049326">
    <property type="entry name" value="Rhodopsin_dom_fungi"/>
</dbReference>
<dbReference type="Proteomes" id="UP000799770">
    <property type="component" value="Unassembled WGS sequence"/>
</dbReference>
<dbReference type="EMBL" id="ML977316">
    <property type="protein sequence ID" value="KAF2118800.1"/>
    <property type="molecule type" value="Genomic_DNA"/>
</dbReference>
<protein>
    <recommendedName>
        <fullName evidence="8">Rhodopsin domain-containing protein</fullName>
    </recommendedName>
</protein>
<comment type="similarity">
    <text evidence="5">Belongs to the SAT4 family.</text>
</comment>
<accession>A0A6A5ZGZ4</accession>
<evidence type="ECO:0000256" key="4">
    <source>
        <dbReference type="ARBA" id="ARBA00023136"/>
    </source>
</evidence>
<feature type="transmembrane region" description="Helical" evidence="7">
    <location>
        <begin position="12"/>
        <end position="32"/>
    </location>
</feature>
<organism evidence="9 10">
    <name type="scientific">Lophiotrema nucula</name>
    <dbReference type="NCBI Taxonomy" id="690887"/>
    <lineage>
        <taxon>Eukaryota</taxon>
        <taxon>Fungi</taxon>
        <taxon>Dikarya</taxon>
        <taxon>Ascomycota</taxon>
        <taxon>Pezizomycotina</taxon>
        <taxon>Dothideomycetes</taxon>
        <taxon>Pleosporomycetidae</taxon>
        <taxon>Pleosporales</taxon>
        <taxon>Lophiotremataceae</taxon>
        <taxon>Lophiotrema</taxon>
    </lineage>
</organism>
<feature type="transmembrane region" description="Helical" evidence="7">
    <location>
        <begin position="202"/>
        <end position="224"/>
    </location>
</feature>
<comment type="subcellular location">
    <subcellularLocation>
        <location evidence="1">Membrane</location>
        <topology evidence="1">Multi-pass membrane protein</topology>
    </subcellularLocation>
</comment>
<feature type="transmembrane region" description="Helical" evidence="7">
    <location>
        <begin position="247"/>
        <end position="270"/>
    </location>
</feature>
<dbReference type="Pfam" id="PF20684">
    <property type="entry name" value="Fung_rhodopsin"/>
    <property type="match status" value="1"/>
</dbReference>
<evidence type="ECO:0000259" key="8">
    <source>
        <dbReference type="Pfam" id="PF20684"/>
    </source>
</evidence>
<feature type="transmembrane region" description="Helical" evidence="7">
    <location>
        <begin position="89"/>
        <end position="110"/>
    </location>
</feature>
<feature type="compositionally biased region" description="Polar residues" evidence="6">
    <location>
        <begin position="294"/>
        <end position="316"/>
    </location>
</feature>
<reference evidence="9" key="1">
    <citation type="journal article" date="2020" name="Stud. Mycol.">
        <title>101 Dothideomycetes genomes: a test case for predicting lifestyles and emergence of pathogens.</title>
        <authorList>
            <person name="Haridas S."/>
            <person name="Albert R."/>
            <person name="Binder M."/>
            <person name="Bloem J."/>
            <person name="Labutti K."/>
            <person name="Salamov A."/>
            <person name="Andreopoulos B."/>
            <person name="Baker S."/>
            <person name="Barry K."/>
            <person name="Bills G."/>
            <person name="Bluhm B."/>
            <person name="Cannon C."/>
            <person name="Castanera R."/>
            <person name="Culley D."/>
            <person name="Daum C."/>
            <person name="Ezra D."/>
            <person name="Gonzalez J."/>
            <person name="Henrissat B."/>
            <person name="Kuo A."/>
            <person name="Liang C."/>
            <person name="Lipzen A."/>
            <person name="Lutzoni F."/>
            <person name="Magnuson J."/>
            <person name="Mondo S."/>
            <person name="Nolan M."/>
            <person name="Ohm R."/>
            <person name="Pangilinan J."/>
            <person name="Park H.-J."/>
            <person name="Ramirez L."/>
            <person name="Alfaro M."/>
            <person name="Sun H."/>
            <person name="Tritt A."/>
            <person name="Yoshinaga Y."/>
            <person name="Zwiers L.-H."/>
            <person name="Turgeon B."/>
            <person name="Goodwin S."/>
            <person name="Spatafora J."/>
            <person name="Crous P."/>
            <person name="Grigoriev I."/>
        </authorList>
    </citation>
    <scope>NUCLEOTIDE SEQUENCE</scope>
    <source>
        <strain evidence="9">CBS 627.86</strain>
    </source>
</reference>
<feature type="transmembrane region" description="Helical" evidence="7">
    <location>
        <begin position="44"/>
        <end position="69"/>
    </location>
</feature>
<dbReference type="PANTHER" id="PTHR33048">
    <property type="entry name" value="PTH11-LIKE INTEGRAL MEMBRANE PROTEIN (AFU_ORTHOLOGUE AFUA_5G11245)"/>
    <property type="match status" value="1"/>
</dbReference>
<name>A0A6A5ZGZ4_9PLEO</name>
<evidence type="ECO:0000256" key="6">
    <source>
        <dbReference type="SAM" id="MobiDB-lite"/>
    </source>
</evidence>
<dbReference type="GO" id="GO:0016020">
    <property type="term" value="C:membrane"/>
    <property type="evidence" value="ECO:0007669"/>
    <property type="project" value="UniProtKB-SubCell"/>
</dbReference>
<dbReference type="PANTHER" id="PTHR33048:SF47">
    <property type="entry name" value="INTEGRAL MEMBRANE PROTEIN-RELATED"/>
    <property type="match status" value="1"/>
</dbReference>
<keyword evidence="3 7" id="KW-1133">Transmembrane helix</keyword>
<sequence>MATRAARESLKVTVTLGVPAITFVALRFYCRLKIQKIPLGGDDWCILVALLLSTAIAIVADFAAVNAGVGDGSFTPTLDQIVFALKTVLALEITQITCMGLVKISLLLYYKRILVWNLFQTIINVLIGIVALFNAAIIMLILFSKGTPISKQWDPSVRYTATLQPSATLVYFCVGNMTLDVVTLMLPITVVRSLHMSANKKLLLSVTFSLGSLCIVASIMRLYYAVEYVREKSISHSYFEKQFSHDMIWALVESPAFIIAGCLITLGPLFRSKYGPANLLRSLRSVIFPNTGLNTSSKGRGSSRTNESDETATISKLRNERPSSTDTIVDKIEDRLTWELRELDETGSDRRQRNTQSLV</sequence>
<feature type="domain" description="Rhodopsin" evidence="8">
    <location>
        <begin position="26"/>
        <end position="271"/>
    </location>
</feature>
<evidence type="ECO:0000313" key="10">
    <source>
        <dbReference type="Proteomes" id="UP000799770"/>
    </source>
</evidence>
<evidence type="ECO:0000256" key="2">
    <source>
        <dbReference type="ARBA" id="ARBA00022692"/>
    </source>
</evidence>
<feature type="transmembrane region" description="Helical" evidence="7">
    <location>
        <begin position="122"/>
        <end position="143"/>
    </location>
</feature>
<feature type="transmembrane region" description="Helical" evidence="7">
    <location>
        <begin position="169"/>
        <end position="190"/>
    </location>
</feature>
<keyword evidence="4 7" id="KW-0472">Membrane</keyword>
<dbReference type="OrthoDB" id="3794366at2759"/>
<evidence type="ECO:0000256" key="3">
    <source>
        <dbReference type="ARBA" id="ARBA00022989"/>
    </source>
</evidence>
<evidence type="ECO:0000313" key="9">
    <source>
        <dbReference type="EMBL" id="KAF2118800.1"/>
    </source>
</evidence>